<proteinExistence type="predicted"/>
<keyword evidence="1" id="KW-0812">Transmembrane</keyword>
<feature type="transmembrane region" description="Helical" evidence="1">
    <location>
        <begin position="12"/>
        <end position="33"/>
    </location>
</feature>
<reference evidence="3" key="1">
    <citation type="journal article" date="2019" name="Int. J. Syst. Evol. Microbiol.">
        <title>The Global Catalogue of Microorganisms (GCM) 10K type strain sequencing project: providing services to taxonomists for standard genome sequencing and annotation.</title>
        <authorList>
            <consortium name="The Broad Institute Genomics Platform"/>
            <consortium name="The Broad Institute Genome Sequencing Center for Infectious Disease"/>
            <person name="Wu L."/>
            <person name="Ma J."/>
        </authorList>
    </citation>
    <scope>NUCLEOTIDE SEQUENCE [LARGE SCALE GENOMIC DNA]</scope>
    <source>
        <strain evidence="3">JCM 18302</strain>
    </source>
</reference>
<keyword evidence="1" id="KW-1133">Transmembrane helix</keyword>
<organism evidence="2 3">
    <name type="scientific">Pseudonocardia adelaidensis</name>
    <dbReference type="NCBI Taxonomy" id="648754"/>
    <lineage>
        <taxon>Bacteria</taxon>
        <taxon>Bacillati</taxon>
        <taxon>Actinomycetota</taxon>
        <taxon>Actinomycetes</taxon>
        <taxon>Pseudonocardiales</taxon>
        <taxon>Pseudonocardiaceae</taxon>
        <taxon>Pseudonocardia</taxon>
    </lineage>
</organism>
<comment type="caution">
    <text evidence="2">The sequence shown here is derived from an EMBL/GenBank/DDBJ whole genome shotgun (WGS) entry which is preliminary data.</text>
</comment>
<dbReference type="Proteomes" id="UP001500804">
    <property type="component" value="Unassembled WGS sequence"/>
</dbReference>
<evidence type="ECO:0008006" key="4">
    <source>
        <dbReference type="Google" id="ProtNLM"/>
    </source>
</evidence>
<keyword evidence="3" id="KW-1185">Reference proteome</keyword>
<sequence length="175" mass="17552">MGHPTHRRGGYAGVSPALLVSVLVAFGLGWVGATLAGAGTRAADVAAPPPPATAPAAPTTTSAPVAPVGFAQPTVNVEGLEVMSVLTKIKGGVDVTLLVQNHGDTPITVDNATLGPHDVTFRGQPVAIEMAPARKKLSPGEALVYPCRVHLPDMNLGELSFTVGGVPVSGQAAGD</sequence>
<gene>
    <name evidence="2" type="ORF">GCM10023320_52150</name>
</gene>
<accession>A0ABP9NQ28</accession>
<name>A0ABP9NQ28_9PSEU</name>
<keyword evidence="1" id="KW-0472">Membrane</keyword>
<dbReference type="EMBL" id="BAABJO010000022">
    <property type="protein sequence ID" value="GAA5130355.1"/>
    <property type="molecule type" value="Genomic_DNA"/>
</dbReference>
<evidence type="ECO:0000256" key="1">
    <source>
        <dbReference type="SAM" id="Phobius"/>
    </source>
</evidence>
<dbReference type="RefSeq" id="WP_345607984.1">
    <property type="nucleotide sequence ID" value="NZ_BAABJO010000022.1"/>
</dbReference>
<evidence type="ECO:0000313" key="3">
    <source>
        <dbReference type="Proteomes" id="UP001500804"/>
    </source>
</evidence>
<evidence type="ECO:0000313" key="2">
    <source>
        <dbReference type="EMBL" id="GAA5130355.1"/>
    </source>
</evidence>
<protein>
    <recommendedName>
        <fullName evidence="4">EfeO-type cupredoxin-like domain-containing protein</fullName>
    </recommendedName>
</protein>